<sequence length="528" mass="58828">MRKYLAGICFLFVGVQLWAQQDANAVKYGSLLNPEAARKHLSVIASDAFEGRETGTKGAELAAHYIANEFKKIGLKAPVKGSFFQPVELVETQFVVDKFQINGEQLKPNEHFYMSGSRDDKKIKAQKIVFAGYGISAEGYDDLKGVDIAGKVALIIGTDEPRRNGTSLISKSADPSDWATSAYKRIQNLRAKKPALILMVNPQFQLRSVRHLASPSISLKKKKVAISPSEVQADVIELTLDAADIFLKKSGKTITQLRAAINEAGTPMSQTFKADFEISYGNKTKDLKAANVLGYLEGSDLKDELLVISAHYDHEGMAAEGIDRIYNGADDDGSGTTAVLELARVFAQAKKDKKGPRRSILFLAVVGEEKGLLGSQWYSENPVFPLAKTVTNLNIDMIGRVDPAHKDKPDYCYLIGSDKLSTQLHKISENANATYTKLEIDYKYNDPKDPERIYYRSDHYNFAKHGIPIIFYFNGVHEDYHKVSDEIDKIDFLLLTKRAQLVFYTAWDIVNRDLRPVVDVADSMPKTR</sequence>
<dbReference type="PANTHER" id="PTHR12147:SF56">
    <property type="entry name" value="AMINOPEPTIDASE YDR415C-RELATED"/>
    <property type="match status" value="1"/>
</dbReference>
<evidence type="ECO:0000256" key="6">
    <source>
        <dbReference type="ARBA" id="ARBA00022833"/>
    </source>
</evidence>
<evidence type="ECO:0000256" key="2">
    <source>
        <dbReference type="ARBA" id="ARBA00022670"/>
    </source>
</evidence>
<feature type="domain" description="Peptidase M28" evidence="8">
    <location>
        <begin position="291"/>
        <end position="504"/>
    </location>
</feature>
<protein>
    <submittedName>
        <fullName evidence="9">M28 family peptidase</fullName>
    </submittedName>
</protein>
<proteinExistence type="predicted"/>
<feature type="chain" id="PRO_5045576269" evidence="7">
    <location>
        <begin position="20"/>
        <end position="528"/>
    </location>
</feature>
<keyword evidence="6" id="KW-0862">Zinc</keyword>
<dbReference type="SUPFAM" id="SSF53187">
    <property type="entry name" value="Zn-dependent exopeptidases"/>
    <property type="match status" value="1"/>
</dbReference>
<dbReference type="InterPro" id="IPR007484">
    <property type="entry name" value="Peptidase_M28"/>
</dbReference>
<keyword evidence="10" id="KW-1185">Reference proteome</keyword>
<feature type="signal peptide" evidence="7">
    <location>
        <begin position="1"/>
        <end position="19"/>
    </location>
</feature>
<comment type="caution">
    <text evidence="9">The sequence shown here is derived from an EMBL/GenBank/DDBJ whole genome shotgun (WGS) entry which is preliminary data.</text>
</comment>
<dbReference type="RefSeq" id="WP_255897757.1">
    <property type="nucleotide sequence ID" value="NZ_JAFMZO010000001.1"/>
</dbReference>
<keyword evidence="1" id="KW-0031">Aminopeptidase</keyword>
<dbReference type="PANTHER" id="PTHR12147">
    <property type="entry name" value="METALLOPEPTIDASE M28 FAMILY MEMBER"/>
    <property type="match status" value="1"/>
</dbReference>
<gene>
    <name evidence="9" type="ORF">ACFSJU_07215</name>
</gene>
<reference evidence="10" key="1">
    <citation type="journal article" date="2019" name="Int. J. Syst. Evol. Microbiol.">
        <title>The Global Catalogue of Microorganisms (GCM) 10K type strain sequencing project: providing services to taxonomists for standard genome sequencing and annotation.</title>
        <authorList>
            <consortium name="The Broad Institute Genomics Platform"/>
            <consortium name="The Broad Institute Genome Sequencing Center for Infectious Disease"/>
            <person name="Wu L."/>
            <person name="Ma J."/>
        </authorList>
    </citation>
    <scope>NUCLEOTIDE SEQUENCE [LARGE SCALE GENOMIC DNA]</scope>
    <source>
        <strain evidence="10">KCTC 42217</strain>
    </source>
</reference>
<keyword evidence="3" id="KW-0479">Metal-binding</keyword>
<evidence type="ECO:0000256" key="7">
    <source>
        <dbReference type="SAM" id="SignalP"/>
    </source>
</evidence>
<dbReference type="Gene3D" id="3.40.630.10">
    <property type="entry name" value="Zn peptidases"/>
    <property type="match status" value="2"/>
</dbReference>
<keyword evidence="5" id="KW-0378">Hydrolase</keyword>
<evidence type="ECO:0000256" key="5">
    <source>
        <dbReference type="ARBA" id="ARBA00022801"/>
    </source>
</evidence>
<dbReference type="Pfam" id="PF04389">
    <property type="entry name" value="Peptidase_M28"/>
    <property type="match status" value="1"/>
</dbReference>
<keyword evidence="2" id="KW-0645">Protease</keyword>
<accession>A0ABW4ZJF3</accession>
<organism evidence="9 10">
    <name type="scientific">Paradesertivirga mongoliensis</name>
    <dbReference type="NCBI Taxonomy" id="2100740"/>
    <lineage>
        <taxon>Bacteria</taxon>
        <taxon>Pseudomonadati</taxon>
        <taxon>Bacteroidota</taxon>
        <taxon>Sphingobacteriia</taxon>
        <taxon>Sphingobacteriales</taxon>
        <taxon>Sphingobacteriaceae</taxon>
        <taxon>Paradesertivirga</taxon>
    </lineage>
</organism>
<evidence type="ECO:0000256" key="3">
    <source>
        <dbReference type="ARBA" id="ARBA00022723"/>
    </source>
</evidence>
<name>A0ABW4ZJF3_9SPHI</name>
<evidence type="ECO:0000256" key="1">
    <source>
        <dbReference type="ARBA" id="ARBA00022438"/>
    </source>
</evidence>
<evidence type="ECO:0000313" key="9">
    <source>
        <dbReference type="EMBL" id="MFD2162178.1"/>
    </source>
</evidence>
<dbReference type="Proteomes" id="UP001597387">
    <property type="component" value="Unassembled WGS sequence"/>
</dbReference>
<keyword evidence="4 7" id="KW-0732">Signal</keyword>
<dbReference type="EMBL" id="JBHUHZ010000001">
    <property type="protein sequence ID" value="MFD2162178.1"/>
    <property type="molecule type" value="Genomic_DNA"/>
</dbReference>
<evidence type="ECO:0000256" key="4">
    <source>
        <dbReference type="ARBA" id="ARBA00022729"/>
    </source>
</evidence>
<evidence type="ECO:0000259" key="8">
    <source>
        <dbReference type="Pfam" id="PF04389"/>
    </source>
</evidence>
<evidence type="ECO:0000313" key="10">
    <source>
        <dbReference type="Proteomes" id="UP001597387"/>
    </source>
</evidence>
<dbReference type="InterPro" id="IPR045175">
    <property type="entry name" value="M28_fam"/>
</dbReference>